<dbReference type="PANTHER" id="PTHR47799">
    <property type="entry name" value="OMEGA-AMIDASE YAFV"/>
    <property type="match status" value="1"/>
</dbReference>
<evidence type="ECO:0000256" key="2">
    <source>
        <dbReference type="ARBA" id="ARBA00022801"/>
    </source>
</evidence>
<accession>A0A4Q1CJ27</accession>
<protein>
    <recommendedName>
        <fullName evidence="5">Omega-amidase YafV</fullName>
        <ecNumber evidence="3">3.5.1.3</ecNumber>
    </recommendedName>
</protein>
<evidence type="ECO:0000256" key="1">
    <source>
        <dbReference type="ARBA" id="ARBA00010613"/>
    </source>
</evidence>
<name>A0A4Q1CJ27_9BACT</name>
<dbReference type="Proteomes" id="UP000290204">
    <property type="component" value="Unassembled WGS sequence"/>
</dbReference>
<evidence type="ECO:0000256" key="4">
    <source>
        <dbReference type="ARBA" id="ARBA00052904"/>
    </source>
</evidence>
<dbReference type="AlphaFoldDB" id="A0A4Q1CJ27"/>
<dbReference type="Pfam" id="PF00795">
    <property type="entry name" value="CN_hydrolase"/>
    <property type="match status" value="1"/>
</dbReference>
<dbReference type="PROSITE" id="PS50263">
    <property type="entry name" value="CN_HYDROLASE"/>
    <property type="match status" value="1"/>
</dbReference>
<evidence type="ECO:0000313" key="8">
    <source>
        <dbReference type="Proteomes" id="UP000290204"/>
    </source>
</evidence>
<evidence type="ECO:0000256" key="5">
    <source>
        <dbReference type="ARBA" id="ARBA00072139"/>
    </source>
</evidence>
<feature type="domain" description="CN hydrolase" evidence="6">
    <location>
        <begin position="4"/>
        <end position="249"/>
    </location>
</feature>
<keyword evidence="2" id="KW-0378">Hydrolase</keyword>
<dbReference type="FunFam" id="3.60.110.10:FF:000004">
    <property type="entry name" value="Carbon-nitrogen hydrolase"/>
    <property type="match status" value="1"/>
</dbReference>
<dbReference type="RefSeq" id="WP_129130514.1">
    <property type="nucleotide sequence ID" value="NZ_SDHW01000002.1"/>
</dbReference>
<evidence type="ECO:0000259" key="6">
    <source>
        <dbReference type="PROSITE" id="PS50263"/>
    </source>
</evidence>
<dbReference type="OrthoDB" id="9811121at2"/>
<comment type="catalytic activity">
    <reaction evidence="4">
        <text>a monoamide of a dicarboxylate + H2O = a dicarboxylate + NH4(+)</text>
        <dbReference type="Rhea" id="RHEA:11716"/>
        <dbReference type="ChEBI" id="CHEBI:15377"/>
        <dbReference type="ChEBI" id="CHEBI:28938"/>
        <dbReference type="ChEBI" id="CHEBI:28965"/>
        <dbReference type="ChEBI" id="CHEBI:77450"/>
        <dbReference type="EC" id="3.5.1.3"/>
    </reaction>
</comment>
<comment type="caution">
    <text evidence="7">The sequence shown here is derived from an EMBL/GenBank/DDBJ whole genome shotgun (WGS) entry which is preliminary data.</text>
</comment>
<dbReference type="PANTHER" id="PTHR47799:SF1">
    <property type="entry name" value="OMEGA-AMIDASE YAFV"/>
    <property type="match status" value="1"/>
</dbReference>
<sequence length="272" mass="31258">MSHLTFTLIQTNLHWEDKAANLQMLEEKINALQHSTQIIVLPEMFNTGFSMKPEAFAEEMDGPTVEWMKKIAAAKRMIVTGSLMMKVKEAEEVHYFNRLIWMLPNGQCGVYDKRHLFAYADEDKHYTAGTKRLIASVNGFKINLQVCYDLRFPVWARQTPSPSERAGGEAEYDILIYVANWPERRVHAWKTLLTARAIENQCYVIGVNRTGNDGNDIYYSGSSMVIDAMGEVLYQKEHEEDVFTITLSKEKLEEIRHKLPFLKDGDAFSILP</sequence>
<dbReference type="EC" id="3.5.1.3" evidence="3"/>
<organism evidence="7 8">
    <name type="scientific">Lacibacter luteus</name>
    <dbReference type="NCBI Taxonomy" id="2508719"/>
    <lineage>
        <taxon>Bacteria</taxon>
        <taxon>Pseudomonadati</taxon>
        <taxon>Bacteroidota</taxon>
        <taxon>Chitinophagia</taxon>
        <taxon>Chitinophagales</taxon>
        <taxon>Chitinophagaceae</taxon>
        <taxon>Lacibacter</taxon>
    </lineage>
</organism>
<dbReference type="Gene3D" id="3.60.110.10">
    <property type="entry name" value="Carbon-nitrogen hydrolase"/>
    <property type="match status" value="1"/>
</dbReference>
<gene>
    <name evidence="7" type="ORF">ESA94_08785</name>
</gene>
<dbReference type="InterPro" id="IPR036526">
    <property type="entry name" value="C-N_Hydrolase_sf"/>
</dbReference>
<reference evidence="7 8" key="1">
    <citation type="submission" date="2019-01" db="EMBL/GenBank/DDBJ databases">
        <title>Lacibacter sp. strain TTM-7.</title>
        <authorList>
            <person name="Chen W.-M."/>
        </authorList>
    </citation>
    <scope>NUCLEOTIDE SEQUENCE [LARGE SCALE GENOMIC DNA]</scope>
    <source>
        <strain evidence="7 8">TTM-7</strain>
    </source>
</reference>
<comment type="similarity">
    <text evidence="1">Belongs to the carbon-nitrogen hydrolase superfamily. NIT1/NIT2 family.</text>
</comment>
<keyword evidence="8" id="KW-1185">Reference proteome</keyword>
<dbReference type="GO" id="GO:0050152">
    <property type="term" value="F:omega-amidase activity"/>
    <property type="evidence" value="ECO:0007669"/>
    <property type="project" value="UniProtKB-EC"/>
</dbReference>
<proteinExistence type="inferred from homology"/>
<evidence type="ECO:0000313" key="7">
    <source>
        <dbReference type="EMBL" id="RXK60553.1"/>
    </source>
</evidence>
<evidence type="ECO:0000256" key="3">
    <source>
        <dbReference type="ARBA" id="ARBA00039118"/>
    </source>
</evidence>
<dbReference type="EMBL" id="SDHW01000002">
    <property type="protein sequence ID" value="RXK60553.1"/>
    <property type="molecule type" value="Genomic_DNA"/>
</dbReference>
<dbReference type="InterPro" id="IPR003010">
    <property type="entry name" value="C-N_Hydrolase"/>
</dbReference>
<dbReference type="CDD" id="cd07575">
    <property type="entry name" value="Xc-1258_like"/>
    <property type="match status" value="1"/>
</dbReference>
<dbReference type="InterPro" id="IPR052737">
    <property type="entry name" value="Omega-amidase_YafV"/>
</dbReference>
<dbReference type="SUPFAM" id="SSF56317">
    <property type="entry name" value="Carbon-nitrogen hydrolase"/>
    <property type="match status" value="1"/>
</dbReference>
<dbReference type="GO" id="GO:0106008">
    <property type="term" value="F:2-oxoglutaramate amidase activity"/>
    <property type="evidence" value="ECO:0007669"/>
    <property type="project" value="TreeGrafter"/>
</dbReference>